<sequence length="84" mass="8756">MDETAALDLATARFRDAEAAFEAAKRDAAVAAVEALRAGIRPADVAAHSPFNVAYVRKLARENGISPAAKRASRPVPPGPDESA</sequence>
<dbReference type="Proteomes" id="UP001551482">
    <property type="component" value="Unassembled WGS sequence"/>
</dbReference>
<accession>A0ABV3DT88</accession>
<protein>
    <submittedName>
        <fullName evidence="1">Uncharacterized protein</fullName>
    </submittedName>
</protein>
<dbReference type="EMBL" id="JBEZFP010000121">
    <property type="protein sequence ID" value="MEU8138384.1"/>
    <property type="molecule type" value="Genomic_DNA"/>
</dbReference>
<dbReference type="RefSeq" id="WP_358361670.1">
    <property type="nucleotide sequence ID" value="NZ_JBEZFP010000121.1"/>
</dbReference>
<proteinExistence type="predicted"/>
<keyword evidence="2" id="KW-1185">Reference proteome</keyword>
<gene>
    <name evidence="1" type="ORF">AB0C36_33390</name>
</gene>
<organism evidence="1 2">
    <name type="scientific">Streptodolium elevatio</name>
    <dbReference type="NCBI Taxonomy" id="3157996"/>
    <lineage>
        <taxon>Bacteria</taxon>
        <taxon>Bacillati</taxon>
        <taxon>Actinomycetota</taxon>
        <taxon>Actinomycetes</taxon>
        <taxon>Kitasatosporales</taxon>
        <taxon>Streptomycetaceae</taxon>
        <taxon>Streptodolium</taxon>
    </lineage>
</organism>
<comment type="caution">
    <text evidence="1">The sequence shown here is derived from an EMBL/GenBank/DDBJ whole genome shotgun (WGS) entry which is preliminary data.</text>
</comment>
<name>A0ABV3DT88_9ACTN</name>
<evidence type="ECO:0000313" key="2">
    <source>
        <dbReference type="Proteomes" id="UP001551482"/>
    </source>
</evidence>
<evidence type="ECO:0000313" key="1">
    <source>
        <dbReference type="EMBL" id="MEU8138384.1"/>
    </source>
</evidence>
<reference evidence="1 2" key="1">
    <citation type="submission" date="2024-06" db="EMBL/GenBank/DDBJ databases">
        <title>The Natural Products Discovery Center: Release of the First 8490 Sequenced Strains for Exploring Actinobacteria Biosynthetic Diversity.</title>
        <authorList>
            <person name="Kalkreuter E."/>
            <person name="Kautsar S.A."/>
            <person name="Yang D."/>
            <person name="Bader C.D."/>
            <person name="Teijaro C.N."/>
            <person name="Fluegel L."/>
            <person name="Davis C.M."/>
            <person name="Simpson J.R."/>
            <person name="Lauterbach L."/>
            <person name="Steele A.D."/>
            <person name="Gui C."/>
            <person name="Meng S."/>
            <person name="Li G."/>
            <person name="Viehrig K."/>
            <person name="Ye F."/>
            <person name="Su P."/>
            <person name="Kiefer A.F."/>
            <person name="Nichols A."/>
            <person name="Cepeda A.J."/>
            <person name="Yan W."/>
            <person name="Fan B."/>
            <person name="Jiang Y."/>
            <person name="Adhikari A."/>
            <person name="Zheng C.-J."/>
            <person name="Schuster L."/>
            <person name="Cowan T.M."/>
            <person name="Smanski M.J."/>
            <person name="Chevrette M.G."/>
            <person name="De Carvalho L.P.S."/>
            <person name="Shen B."/>
        </authorList>
    </citation>
    <scope>NUCLEOTIDE SEQUENCE [LARGE SCALE GENOMIC DNA]</scope>
    <source>
        <strain evidence="1 2">NPDC048946</strain>
    </source>
</reference>